<dbReference type="PANTHER" id="PTHR42813:SF2">
    <property type="entry name" value="DEHYDROGENASE, ZINC-CONTAINING, PUTATIVE (AFU_ORTHOLOGUE AFUA_2G02810)-RELATED"/>
    <property type="match status" value="1"/>
</dbReference>
<evidence type="ECO:0000313" key="7">
    <source>
        <dbReference type="Proteomes" id="UP000660339"/>
    </source>
</evidence>
<gene>
    <name evidence="6" type="ORF">Cme02nite_29200</name>
</gene>
<comment type="caution">
    <text evidence="6">The sequence shown here is derived from an EMBL/GenBank/DDBJ whole genome shotgun (WGS) entry which is preliminary data.</text>
</comment>
<dbReference type="EMBL" id="BONJ01000015">
    <property type="protein sequence ID" value="GIG14588.1"/>
    <property type="molecule type" value="Genomic_DNA"/>
</dbReference>
<evidence type="ECO:0000256" key="3">
    <source>
        <dbReference type="ARBA" id="ARBA00022833"/>
    </source>
</evidence>
<name>A0A8J3L529_9ACTN</name>
<dbReference type="Gene3D" id="3.90.180.10">
    <property type="entry name" value="Medium-chain alcohol dehydrogenases, catalytic domain"/>
    <property type="match status" value="1"/>
</dbReference>
<keyword evidence="7" id="KW-1185">Reference proteome</keyword>
<dbReference type="SUPFAM" id="SSF51735">
    <property type="entry name" value="NAD(P)-binding Rossmann-fold domains"/>
    <property type="match status" value="1"/>
</dbReference>
<reference evidence="6" key="1">
    <citation type="submission" date="2021-01" db="EMBL/GenBank/DDBJ databases">
        <title>Whole genome shotgun sequence of Catellatospora methionotrophica NBRC 14553.</title>
        <authorList>
            <person name="Komaki H."/>
            <person name="Tamura T."/>
        </authorList>
    </citation>
    <scope>NUCLEOTIDE SEQUENCE</scope>
    <source>
        <strain evidence="6">NBRC 14553</strain>
    </source>
</reference>
<dbReference type="InterPro" id="IPR013154">
    <property type="entry name" value="ADH-like_N"/>
</dbReference>
<protein>
    <submittedName>
        <fullName evidence="6">IMP dehydrogenase</fullName>
    </submittedName>
</protein>
<dbReference type="Pfam" id="PF00107">
    <property type="entry name" value="ADH_zinc_N"/>
    <property type="match status" value="1"/>
</dbReference>
<dbReference type="GO" id="GO:0046872">
    <property type="term" value="F:metal ion binding"/>
    <property type="evidence" value="ECO:0007669"/>
    <property type="project" value="UniProtKB-KW"/>
</dbReference>
<dbReference type="PANTHER" id="PTHR42813">
    <property type="entry name" value="ZINC-TYPE ALCOHOL DEHYDROGENASE-LIKE"/>
    <property type="match status" value="1"/>
</dbReference>
<dbReference type="AlphaFoldDB" id="A0A8J3L529"/>
<dbReference type="InterPro" id="IPR036291">
    <property type="entry name" value="NAD(P)-bd_dom_sf"/>
</dbReference>
<dbReference type="Proteomes" id="UP000660339">
    <property type="component" value="Unassembled WGS sequence"/>
</dbReference>
<dbReference type="Pfam" id="PF08240">
    <property type="entry name" value="ADH_N"/>
    <property type="match status" value="1"/>
</dbReference>
<accession>A0A8J3L529</accession>
<dbReference type="SUPFAM" id="SSF50129">
    <property type="entry name" value="GroES-like"/>
    <property type="match status" value="1"/>
</dbReference>
<dbReference type="InterPro" id="IPR011032">
    <property type="entry name" value="GroES-like_sf"/>
</dbReference>
<comment type="cofactor">
    <cofactor evidence="1">
        <name>Zn(2+)</name>
        <dbReference type="ChEBI" id="CHEBI:29105"/>
    </cofactor>
</comment>
<organism evidence="6 7">
    <name type="scientific">Catellatospora methionotrophica</name>
    <dbReference type="NCBI Taxonomy" id="121620"/>
    <lineage>
        <taxon>Bacteria</taxon>
        <taxon>Bacillati</taxon>
        <taxon>Actinomycetota</taxon>
        <taxon>Actinomycetes</taxon>
        <taxon>Micromonosporales</taxon>
        <taxon>Micromonosporaceae</taxon>
        <taxon>Catellatospora</taxon>
    </lineage>
</organism>
<dbReference type="CDD" id="cd08287">
    <property type="entry name" value="FDH_like_ADH3"/>
    <property type="match status" value="1"/>
</dbReference>
<sequence>MAGIPPTTAERRDYDDHMHATVIYGPHDVRVEDVPDPVLVHPADAVVRVTHACICGSDLWAYQGVAAREPGQRIGHEFLGVVESTGADVTGVKPGDTVVAPFVWSDGVCEFCREGLHTSCPVGGFWGQPGSDGGQGEAVRVPYADGTLVKLPSGLGDAELVKILALSDVMSTGHHAALAAGVRRGGTVAVVGDGAVGLCGVLAAHRLGAERIIALGRHDARTALARRFGATDVVPERGDEAIAVVRELTGGQGAHAVIEAVGTEQSMRTAIGVARDGGAVGFVGVPHGGSAGVDIGDMFGRNVALRGGVAPARAYIPELLADVLAGTLDPSPVFDATVGLDGVPGGYAAMNDRKALKVLVRPHGGAV</sequence>
<evidence type="ECO:0000256" key="1">
    <source>
        <dbReference type="ARBA" id="ARBA00001947"/>
    </source>
</evidence>
<proteinExistence type="predicted"/>
<evidence type="ECO:0000256" key="2">
    <source>
        <dbReference type="ARBA" id="ARBA00022723"/>
    </source>
</evidence>
<feature type="domain" description="Alcohol dehydrogenase-like N-terminal" evidence="5">
    <location>
        <begin position="42"/>
        <end position="152"/>
    </location>
</feature>
<dbReference type="Gene3D" id="3.40.50.720">
    <property type="entry name" value="NAD(P)-binding Rossmann-like Domain"/>
    <property type="match status" value="1"/>
</dbReference>
<keyword evidence="3" id="KW-0862">Zinc</keyword>
<feature type="domain" description="Alcohol dehydrogenase-like C-terminal" evidence="4">
    <location>
        <begin position="195"/>
        <end position="321"/>
    </location>
</feature>
<evidence type="ECO:0000313" key="6">
    <source>
        <dbReference type="EMBL" id="GIG14588.1"/>
    </source>
</evidence>
<evidence type="ECO:0000259" key="5">
    <source>
        <dbReference type="Pfam" id="PF08240"/>
    </source>
</evidence>
<evidence type="ECO:0000259" key="4">
    <source>
        <dbReference type="Pfam" id="PF00107"/>
    </source>
</evidence>
<dbReference type="InterPro" id="IPR013149">
    <property type="entry name" value="ADH-like_C"/>
</dbReference>
<keyword evidence="2" id="KW-0479">Metal-binding</keyword>